<dbReference type="CDD" id="cd04084">
    <property type="entry name" value="CBM6_xylanase-like"/>
    <property type="match status" value="1"/>
</dbReference>
<sequence length="1439" mass="154364">MLLSISLMLLLSMLAAVPAAARAETVRSKAAASYRVLVFSKTAGERVDSIPAGIAAIRELGAENDFAVDTTEDSGLFTETNLAQYKAVVFLSVTGDVLDDDQQAALRGFVERGGGLVALNTAADAEPGWDWYGATIGARTKSPKPAAQQGQLMVYDPAHPSTKDLPRRVPQNDVFYNYTANVRGNQHVLAGVDEKSYTPGTGAMGYDHPISWCGEVRQGRSWYSGLGTQAATYDDDGFRKHLLGGIQTAAGAVASDCGATVWKNFQTSLLTKDVGEPMDLAVLPDGRVLMTSRRGEFRLFDQRTGEVSMAATIDVYTGEEDGLQGVELDPDFEDNGWVYFYYSPAGTTPENVLSRAKLVGNRLDLSTEQKILHVPTQRRLCCHVGGDIGFDSKGNLYLSTGDNINPWQSNGYSPIDERPGREDYDEQGHAANTNDLRGKMLRIKVNDDGSYSIPEGNMFPPGTAKTKPEIYTMGERNPFRFDVDKKTDWVYMGVVGPDANEDSPTQGPEAYERLNQIRGPANHGWPYCQANKKPYFDYDFATGTTGPPFDCDNLVNDSPNNTGLRELPPMTPPLLWYPNDCATWNELPQFCPPTPGGRTAMGAPVYRYDENLQSDTKFPAYYEGTPFFYDYSRHRAWDVKLDDKGDLLNINTFLPNVFTSTDGSVNGQPMDMEFGPDGSLYFLDYGGGFFTVGPRVGLYKVDYVKGKRSPVIQATATPTSGSVPLTVKFDATGTHDPDGDPIAYAWDFDGDGTTDSDQPVAEHTYTAKGAFQARLMVSDVTGKSSVQSFPITAGNNAPTVTITSPANGGFADFGETIPYKINVTDAEDGQIDCQAVKLQVALGHDLHAHPILEKNGCEGSFALENVEGHGDDANVFTVLRATYTDKGSDGVPGLEGTQQILLQKKRKQAEHFTENNGTSIVSHGGAEGGRRIGAINNGDWLAFNPVDLKNMTSATFRVSSGGAGGTIEIRKDSPTGPLAGTAKVAGTGGFDRYVTLPAVPLTDPGGGAGKLFLVFKNPDSTGALFDVDSVRFNGKGMAEAIGVQVTANEKSGPAPLNVTFTAAAPDAPSDAAYTWDFGDGTTGQGASVTHAYANPGEYTAKVTVTDSSGGALGTGTAAKVTVAKKVEGTIRVTPDNATRDTGKQHTAVAKLNPRRGTSPKGHDMTIQVFRKAPAAPLPAGHTSGTPYQLAEETITKTDARGNAKLTYTSPVGADDIIVACAGYQNSCVKDGAKVLVVNGDTPANLRTDYVADTTKVTWRPVAGSDGFVNLFDGKTLGGWDHAGSGSFTVNNGVLTPQGGRGALWYQRGQYRDYTLELEYEQDSVSANSGIFLRIPDGDSAVADPQTKGYQVSILDRVEEARFRTGSIDGIDPADILNVKPVGGGYNKVRIEVRGQEYKIYWNDQLVNTYTGDRELAGHIGLENNGGGIRFKNIRIAPLS</sequence>
<dbReference type="CDD" id="cd03143">
    <property type="entry name" value="A4_beta-galactosidase_middle_domain"/>
    <property type="match status" value="1"/>
</dbReference>
<dbReference type="Proteomes" id="UP001500683">
    <property type="component" value="Unassembled WGS sequence"/>
</dbReference>
<name>A0ABP7VKJ8_9ACTN</name>
<dbReference type="InterPro" id="IPR012938">
    <property type="entry name" value="Glc/Sorbosone_DH"/>
</dbReference>
<feature type="domain" description="PKD" evidence="3">
    <location>
        <begin position="1041"/>
        <end position="1122"/>
    </location>
</feature>
<evidence type="ECO:0000313" key="6">
    <source>
        <dbReference type="Proteomes" id="UP001500683"/>
    </source>
</evidence>
<dbReference type="Gene3D" id="2.120.10.30">
    <property type="entry name" value="TolB, C-terminal domain"/>
    <property type="match status" value="1"/>
</dbReference>
<dbReference type="InterPro" id="IPR029062">
    <property type="entry name" value="Class_I_gatase-like"/>
</dbReference>
<proteinExistence type="predicted"/>
<evidence type="ECO:0000259" key="4">
    <source>
        <dbReference type="PROSITE" id="PS51175"/>
    </source>
</evidence>
<dbReference type="InterPro" id="IPR010496">
    <property type="entry name" value="AL/BT2_dom"/>
</dbReference>
<feature type="domain" description="CBM6" evidence="4">
    <location>
        <begin position="905"/>
        <end position="1033"/>
    </location>
</feature>
<gene>
    <name evidence="5" type="ORF">GCM10022214_25520</name>
</gene>
<feature type="signal peptide" evidence="2">
    <location>
        <begin position="1"/>
        <end position="21"/>
    </location>
</feature>
<dbReference type="Pfam" id="PF18911">
    <property type="entry name" value="PKD_4"/>
    <property type="match status" value="2"/>
</dbReference>
<dbReference type="InterPro" id="IPR000601">
    <property type="entry name" value="PKD_dom"/>
</dbReference>
<dbReference type="InterPro" id="IPR005084">
    <property type="entry name" value="CBM6"/>
</dbReference>
<dbReference type="Gene3D" id="2.60.40.10">
    <property type="entry name" value="Immunoglobulins"/>
    <property type="match status" value="2"/>
</dbReference>
<dbReference type="CDD" id="cd00146">
    <property type="entry name" value="PKD"/>
    <property type="match status" value="2"/>
</dbReference>
<dbReference type="InterPro" id="IPR022409">
    <property type="entry name" value="PKD/Chitinase_dom"/>
</dbReference>
<dbReference type="InterPro" id="IPR008979">
    <property type="entry name" value="Galactose-bd-like_sf"/>
</dbReference>
<comment type="caution">
    <text evidence="5">The sequence shown here is derived from an EMBL/GenBank/DDBJ whole genome shotgun (WGS) entry which is preliminary data.</text>
</comment>
<dbReference type="Pfam" id="PF06439">
    <property type="entry name" value="3keto-disac_hyd"/>
    <property type="match status" value="1"/>
</dbReference>
<dbReference type="Pfam" id="PF07995">
    <property type="entry name" value="GSDH"/>
    <property type="match status" value="1"/>
</dbReference>
<keyword evidence="1 2" id="KW-0732">Signal</keyword>
<dbReference type="SMART" id="SM00089">
    <property type="entry name" value="PKD"/>
    <property type="match status" value="2"/>
</dbReference>
<dbReference type="SMART" id="SM00606">
    <property type="entry name" value="CBD_IV"/>
    <property type="match status" value="1"/>
</dbReference>
<dbReference type="Pfam" id="PF06283">
    <property type="entry name" value="ThuA"/>
    <property type="match status" value="1"/>
</dbReference>
<feature type="domain" description="PKD" evidence="3">
    <location>
        <begin position="710"/>
        <end position="787"/>
    </location>
</feature>
<dbReference type="InterPro" id="IPR013783">
    <property type="entry name" value="Ig-like_fold"/>
</dbReference>
<dbReference type="Gene3D" id="2.60.120.260">
    <property type="entry name" value="Galactose-binding domain-like"/>
    <property type="match status" value="1"/>
</dbReference>
<dbReference type="PROSITE" id="PS51175">
    <property type="entry name" value="CBM6"/>
    <property type="match status" value="1"/>
</dbReference>
<dbReference type="SUPFAM" id="SSF49785">
    <property type="entry name" value="Galactose-binding domain-like"/>
    <property type="match status" value="1"/>
</dbReference>
<dbReference type="EMBL" id="BAAAZG010000015">
    <property type="protein sequence ID" value="GAA4069278.1"/>
    <property type="molecule type" value="Genomic_DNA"/>
</dbReference>
<evidence type="ECO:0000256" key="2">
    <source>
        <dbReference type="SAM" id="SignalP"/>
    </source>
</evidence>
<dbReference type="PROSITE" id="PS50093">
    <property type="entry name" value="PKD"/>
    <property type="match status" value="2"/>
</dbReference>
<dbReference type="SUPFAM" id="SSF50952">
    <property type="entry name" value="Soluble quinoprotein glucose dehydrogenase"/>
    <property type="match status" value="1"/>
</dbReference>
<evidence type="ECO:0008006" key="7">
    <source>
        <dbReference type="Google" id="ProtNLM"/>
    </source>
</evidence>
<dbReference type="Gene3D" id="2.60.120.560">
    <property type="entry name" value="Exo-inulinase, domain 1"/>
    <property type="match status" value="1"/>
</dbReference>
<dbReference type="PANTHER" id="PTHR40469:SF2">
    <property type="entry name" value="GALACTOSE-BINDING DOMAIN-LIKE SUPERFAMILY PROTEIN"/>
    <property type="match status" value="1"/>
</dbReference>
<evidence type="ECO:0000259" key="3">
    <source>
        <dbReference type="PROSITE" id="PS50093"/>
    </source>
</evidence>
<dbReference type="InterPro" id="IPR035986">
    <property type="entry name" value="PKD_dom_sf"/>
</dbReference>
<dbReference type="SUPFAM" id="SSF52317">
    <property type="entry name" value="Class I glutamine amidotransferase-like"/>
    <property type="match status" value="1"/>
</dbReference>
<dbReference type="Pfam" id="PF03422">
    <property type="entry name" value="CBM_6"/>
    <property type="match status" value="1"/>
</dbReference>
<accession>A0ABP7VKJ8</accession>
<feature type="chain" id="PRO_5045989516" description="DUF1080 domain-containing protein" evidence="2">
    <location>
        <begin position="22"/>
        <end position="1439"/>
    </location>
</feature>
<protein>
    <recommendedName>
        <fullName evidence="7">DUF1080 domain-containing protein</fullName>
    </recommendedName>
</protein>
<dbReference type="SUPFAM" id="SSF49299">
    <property type="entry name" value="PKD domain"/>
    <property type="match status" value="2"/>
</dbReference>
<dbReference type="InterPro" id="IPR006584">
    <property type="entry name" value="Cellulose-bd_IV"/>
</dbReference>
<dbReference type="InterPro" id="IPR011042">
    <property type="entry name" value="6-blade_b-propeller_TolB-like"/>
</dbReference>
<keyword evidence="6" id="KW-1185">Reference proteome</keyword>
<dbReference type="Gene3D" id="3.40.50.880">
    <property type="match status" value="1"/>
</dbReference>
<evidence type="ECO:0000256" key="1">
    <source>
        <dbReference type="ARBA" id="ARBA00022729"/>
    </source>
</evidence>
<organism evidence="5 6">
    <name type="scientific">Actinomadura miaoliensis</name>
    <dbReference type="NCBI Taxonomy" id="430685"/>
    <lineage>
        <taxon>Bacteria</taxon>
        <taxon>Bacillati</taxon>
        <taxon>Actinomycetota</taxon>
        <taxon>Actinomycetes</taxon>
        <taxon>Streptosporangiales</taxon>
        <taxon>Thermomonosporaceae</taxon>
        <taxon>Actinomadura</taxon>
    </lineage>
</organism>
<evidence type="ECO:0000313" key="5">
    <source>
        <dbReference type="EMBL" id="GAA4069278.1"/>
    </source>
</evidence>
<dbReference type="InterPro" id="IPR011041">
    <property type="entry name" value="Quinoprot_gluc/sorb_DH_b-prop"/>
</dbReference>
<reference evidence="6" key="1">
    <citation type="journal article" date="2019" name="Int. J. Syst. Evol. Microbiol.">
        <title>The Global Catalogue of Microorganisms (GCM) 10K type strain sequencing project: providing services to taxonomists for standard genome sequencing and annotation.</title>
        <authorList>
            <consortium name="The Broad Institute Genomics Platform"/>
            <consortium name="The Broad Institute Genome Sequencing Center for Infectious Disease"/>
            <person name="Wu L."/>
            <person name="Ma J."/>
        </authorList>
    </citation>
    <scope>NUCLEOTIDE SEQUENCE [LARGE SCALE GENOMIC DNA]</scope>
    <source>
        <strain evidence="6">JCM 16702</strain>
    </source>
</reference>
<dbReference type="PANTHER" id="PTHR40469">
    <property type="entry name" value="SECRETED GLYCOSYL HYDROLASE"/>
    <property type="match status" value="1"/>
</dbReference>
<dbReference type="InterPro" id="IPR029010">
    <property type="entry name" value="ThuA-like"/>
</dbReference>